<comment type="caution">
    <text evidence="7">The sequence shown here is derived from an EMBL/GenBank/DDBJ whole genome shotgun (WGS) entry which is preliminary data.</text>
</comment>
<protein>
    <submittedName>
        <fullName evidence="7">Related to putative tartrate transporter</fullName>
    </submittedName>
</protein>
<dbReference type="GO" id="GO:0022857">
    <property type="term" value="F:transmembrane transporter activity"/>
    <property type="evidence" value="ECO:0007669"/>
    <property type="project" value="TreeGrafter"/>
</dbReference>
<dbReference type="InParanoid" id="A0A1E1LM70"/>
<accession>A0A1E1LM70</accession>
<feature type="transmembrane region" description="Helical" evidence="6">
    <location>
        <begin position="189"/>
        <end position="209"/>
    </location>
</feature>
<comment type="subcellular location">
    <subcellularLocation>
        <location evidence="1">Membrane</location>
        <topology evidence="1">Multi-pass membrane protein</topology>
    </subcellularLocation>
</comment>
<sequence>MTTFAWYFEDHGDVKTGDVRYNEAATFSDANPPTKNDTVVGISSLSINSDESGDELKKNPILDPDCVMFFGLQVDRGNLVQAVSDNLLNDLNLTTNDYNFGNVIFLFSFLLAELPSQLVSKKIGPDRWIPMQITLWSTVAMRQCALSGKKSFYATRSMLGLLEGGFIPDIVLWLSYFYTSRELPTRLSFFWTTLSATTIVTSLLAFALLHLRGVAGVLRDDPSKGDMHNRQAITPRRLWNAARDYDLWPLYAIGLVAYIPQAPPATYITLTLKSLGFSTFHTNLLTIPYSVFHIITLLLLTALSERTNERTLVAMLQPLWTLPCIIALRFWPGALKEAWGTYALVAVLLSYPYCHAILVGWTSKNSNNVGARSVSAAFYNMAVQLGSVCSNFMYRKDDKPLYHRGNRNLLIVNLLSIGVFLFTKAYYLYRNKQRDRVWNAMSAQEQSDYKRDTTFSGSRRLDFRFAH</sequence>
<dbReference type="InterPro" id="IPR036259">
    <property type="entry name" value="MFS_trans_sf"/>
</dbReference>
<dbReference type="FunFam" id="1.20.1250.20:FF:000247">
    <property type="entry name" value="MFS general substrate transporter"/>
    <property type="match status" value="1"/>
</dbReference>
<evidence type="ECO:0000256" key="4">
    <source>
        <dbReference type="ARBA" id="ARBA00022989"/>
    </source>
</evidence>
<feature type="transmembrane region" description="Helical" evidence="6">
    <location>
        <begin position="373"/>
        <end position="394"/>
    </location>
</feature>
<reference evidence="8" key="1">
    <citation type="submission" date="2016-03" db="EMBL/GenBank/DDBJ databases">
        <authorList>
            <person name="Ploux O."/>
        </authorList>
    </citation>
    <scope>NUCLEOTIDE SEQUENCE [LARGE SCALE GENOMIC DNA]</scope>
    <source>
        <strain evidence="8">UK7</strain>
    </source>
</reference>
<dbReference type="PANTHER" id="PTHR43791:SF29">
    <property type="entry name" value="MAJOR FACILITATOR SUPERFAMILY (MFS) PROFILE DOMAIN-CONTAINING PROTEIN"/>
    <property type="match status" value="1"/>
</dbReference>
<feature type="transmembrane region" description="Helical" evidence="6">
    <location>
        <begin position="282"/>
        <end position="300"/>
    </location>
</feature>
<feature type="transmembrane region" description="Helical" evidence="6">
    <location>
        <begin position="159"/>
        <end position="177"/>
    </location>
</feature>
<keyword evidence="2" id="KW-0813">Transport</keyword>
<keyword evidence="3 6" id="KW-0812">Transmembrane</keyword>
<organism evidence="7 8">
    <name type="scientific">Rhynchosporium graminicola</name>
    <dbReference type="NCBI Taxonomy" id="2792576"/>
    <lineage>
        <taxon>Eukaryota</taxon>
        <taxon>Fungi</taxon>
        <taxon>Dikarya</taxon>
        <taxon>Ascomycota</taxon>
        <taxon>Pezizomycotina</taxon>
        <taxon>Leotiomycetes</taxon>
        <taxon>Helotiales</taxon>
        <taxon>Ploettnerulaceae</taxon>
        <taxon>Rhynchosporium</taxon>
    </lineage>
</organism>
<dbReference type="Gene3D" id="1.20.1250.20">
    <property type="entry name" value="MFS general substrate transporter like domains"/>
    <property type="match status" value="2"/>
</dbReference>
<dbReference type="AlphaFoldDB" id="A0A1E1LM70"/>
<name>A0A1E1LM70_9HELO</name>
<keyword evidence="5 6" id="KW-0472">Membrane</keyword>
<evidence type="ECO:0000256" key="6">
    <source>
        <dbReference type="SAM" id="Phobius"/>
    </source>
</evidence>
<proteinExistence type="predicted"/>
<keyword evidence="8" id="KW-1185">Reference proteome</keyword>
<evidence type="ECO:0000313" key="8">
    <source>
        <dbReference type="Proteomes" id="UP000178129"/>
    </source>
</evidence>
<feature type="transmembrane region" description="Helical" evidence="6">
    <location>
        <begin position="338"/>
        <end position="361"/>
    </location>
</feature>
<gene>
    <name evidence="7" type="ORF">RCO7_03787</name>
</gene>
<dbReference type="PANTHER" id="PTHR43791">
    <property type="entry name" value="PERMEASE-RELATED"/>
    <property type="match status" value="1"/>
</dbReference>
<feature type="transmembrane region" description="Helical" evidence="6">
    <location>
        <begin position="409"/>
        <end position="429"/>
    </location>
</feature>
<dbReference type="GO" id="GO:0016020">
    <property type="term" value="C:membrane"/>
    <property type="evidence" value="ECO:0007669"/>
    <property type="project" value="UniProtKB-SubCell"/>
</dbReference>
<evidence type="ECO:0000256" key="5">
    <source>
        <dbReference type="ARBA" id="ARBA00023136"/>
    </source>
</evidence>
<dbReference type="Proteomes" id="UP000178129">
    <property type="component" value="Unassembled WGS sequence"/>
</dbReference>
<keyword evidence="4 6" id="KW-1133">Transmembrane helix</keyword>
<dbReference type="SUPFAM" id="SSF103473">
    <property type="entry name" value="MFS general substrate transporter"/>
    <property type="match status" value="1"/>
</dbReference>
<evidence type="ECO:0000256" key="1">
    <source>
        <dbReference type="ARBA" id="ARBA00004141"/>
    </source>
</evidence>
<dbReference type="FunFam" id="1.20.1250.20:FF:000106">
    <property type="entry name" value="MFS transporter, putative"/>
    <property type="match status" value="1"/>
</dbReference>
<evidence type="ECO:0000256" key="2">
    <source>
        <dbReference type="ARBA" id="ARBA00022448"/>
    </source>
</evidence>
<dbReference type="EMBL" id="FJUW01000062">
    <property type="protein sequence ID" value="CZT11591.1"/>
    <property type="molecule type" value="Genomic_DNA"/>
</dbReference>
<evidence type="ECO:0000256" key="3">
    <source>
        <dbReference type="ARBA" id="ARBA00022692"/>
    </source>
</evidence>
<evidence type="ECO:0000313" key="7">
    <source>
        <dbReference type="EMBL" id="CZT11591.1"/>
    </source>
</evidence>
<feature type="transmembrane region" description="Helical" evidence="6">
    <location>
        <begin position="245"/>
        <end position="262"/>
    </location>
</feature>
<feature type="transmembrane region" description="Helical" evidence="6">
    <location>
        <begin position="312"/>
        <end position="332"/>
    </location>
</feature>